<name>A0A0A2M8P2_9FLAO</name>
<dbReference type="GO" id="GO:0015171">
    <property type="term" value="F:amino acid transmembrane transporter activity"/>
    <property type="evidence" value="ECO:0007669"/>
    <property type="project" value="TreeGrafter"/>
</dbReference>
<organism evidence="7 8">
    <name type="scientific">Flavobacterium suncheonense GH29-5 = DSM 17707</name>
    <dbReference type="NCBI Taxonomy" id="1121899"/>
    <lineage>
        <taxon>Bacteria</taxon>
        <taxon>Pseudomonadati</taxon>
        <taxon>Bacteroidota</taxon>
        <taxon>Flavobacteriia</taxon>
        <taxon>Flavobacteriales</taxon>
        <taxon>Flavobacteriaceae</taxon>
        <taxon>Flavobacterium</taxon>
    </lineage>
</organism>
<dbReference type="AlphaFoldDB" id="A0A0A2M8P2"/>
<keyword evidence="3 6" id="KW-0812">Transmembrane</keyword>
<reference evidence="7 8" key="1">
    <citation type="submission" date="2013-09" db="EMBL/GenBank/DDBJ databases">
        <authorList>
            <person name="Zeng Z."/>
            <person name="Chen C."/>
        </authorList>
    </citation>
    <scope>NUCLEOTIDE SEQUENCE [LARGE SCALE GENOMIC DNA]</scope>
    <source>
        <strain evidence="7 8">GH29-5</strain>
    </source>
</reference>
<dbReference type="PANTHER" id="PTHR30086">
    <property type="entry name" value="ARGININE EXPORTER PROTEIN ARGO"/>
    <property type="match status" value="1"/>
</dbReference>
<feature type="transmembrane region" description="Helical" evidence="6">
    <location>
        <begin position="153"/>
        <end position="173"/>
    </location>
</feature>
<keyword evidence="8" id="KW-1185">Reference proteome</keyword>
<dbReference type="PANTHER" id="PTHR30086:SF20">
    <property type="entry name" value="ARGININE EXPORTER PROTEIN ARGO-RELATED"/>
    <property type="match status" value="1"/>
</dbReference>
<dbReference type="STRING" id="1121899.GCA_000430025_02170"/>
<feature type="transmembrane region" description="Helical" evidence="6">
    <location>
        <begin position="72"/>
        <end position="92"/>
    </location>
</feature>
<gene>
    <name evidence="7" type="ORF">Q764_09645</name>
</gene>
<dbReference type="OrthoDB" id="679767at2"/>
<dbReference type="Proteomes" id="UP000030121">
    <property type="component" value="Unassembled WGS sequence"/>
</dbReference>
<proteinExistence type="predicted"/>
<feature type="transmembrane region" description="Helical" evidence="6">
    <location>
        <begin position="113"/>
        <end position="141"/>
    </location>
</feature>
<accession>A0A0A2M8P2</accession>
<dbReference type="GO" id="GO:0005886">
    <property type="term" value="C:plasma membrane"/>
    <property type="evidence" value="ECO:0007669"/>
    <property type="project" value="UniProtKB-SubCell"/>
</dbReference>
<evidence type="ECO:0000256" key="1">
    <source>
        <dbReference type="ARBA" id="ARBA00004651"/>
    </source>
</evidence>
<dbReference type="Pfam" id="PF01810">
    <property type="entry name" value="LysE"/>
    <property type="match status" value="1"/>
</dbReference>
<feature type="transmembrane region" description="Helical" evidence="6">
    <location>
        <begin position="39"/>
        <end position="60"/>
    </location>
</feature>
<dbReference type="eggNOG" id="COG1280">
    <property type="taxonomic scope" value="Bacteria"/>
</dbReference>
<evidence type="ECO:0000256" key="2">
    <source>
        <dbReference type="ARBA" id="ARBA00022475"/>
    </source>
</evidence>
<sequence length="229" mass="25968">MIEDILTGIPLGFFLSFMIGPVFFVLIETSITKGFRAAMSFDFGVVLADIFFIAVAYFSSYRLIQSIKDDPALFIFGGIIMFTYGLITFLKLRKAHRNIDTDEEVAELIKKDYLSLFIKGFLLNFINIGVLGFWLAIIIAFGPKLDMETSRMAVFFSAVLGAYLFTDIGKVLLAKQLRRKLTPTNILKVKKVSSILLVIFGLVLMLQGWFPKEKEFVKETLEKIEEKAQ</sequence>
<comment type="caution">
    <text evidence="7">The sequence shown here is derived from an EMBL/GenBank/DDBJ whole genome shotgun (WGS) entry which is preliminary data.</text>
</comment>
<keyword evidence="5 6" id="KW-0472">Membrane</keyword>
<dbReference type="RefSeq" id="WP_026980593.1">
    <property type="nucleotide sequence ID" value="NZ_AUCZ01000010.1"/>
</dbReference>
<comment type="subcellular location">
    <subcellularLocation>
        <location evidence="1">Cell membrane</location>
        <topology evidence="1">Multi-pass membrane protein</topology>
    </subcellularLocation>
</comment>
<keyword evidence="4 6" id="KW-1133">Transmembrane helix</keyword>
<evidence type="ECO:0000256" key="4">
    <source>
        <dbReference type="ARBA" id="ARBA00022989"/>
    </source>
</evidence>
<protein>
    <submittedName>
        <fullName evidence="7">Lysine transporter LysE</fullName>
    </submittedName>
</protein>
<keyword evidence="2" id="KW-1003">Cell membrane</keyword>
<dbReference type="EMBL" id="JRLW01000012">
    <property type="protein sequence ID" value="KGO89047.1"/>
    <property type="molecule type" value="Genomic_DNA"/>
</dbReference>
<feature type="transmembrane region" description="Helical" evidence="6">
    <location>
        <begin position="194"/>
        <end position="210"/>
    </location>
</feature>
<evidence type="ECO:0000313" key="7">
    <source>
        <dbReference type="EMBL" id="KGO89047.1"/>
    </source>
</evidence>
<evidence type="ECO:0000313" key="8">
    <source>
        <dbReference type="Proteomes" id="UP000030121"/>
    </source>
</evidence>
<evidence type="ECO:0000256" key="5">
    <source>
        <dbReference type="ARBA" id="ARBA00023136"/>
    </source>
</evidence>
<evidence type="ECO:0000256" key="3">
    <source>
        <dbReference type="ARBA" id="ARBA00022692"/>
    </source>
</evidence>
<evidence type="ECO:0000256" key="6">
    <source>
        <dbReference type="SAM" id="Phobius"/>
    </source>
</evidence>
<feature type="transmembrane region" description="Helical" evidence="6">
    <location>
        <begin position="6"/>
        <end position="27"/>
    </location>
</feature>
<dbReference type="InterPro" id="IPR001123">
    <property type="entry name" value="LeuE-type"/>
</dbReference>